<dbReference type="OrthoDB" id="303679at2759"/>
<keyword evidence="1" id="KW-0175">Coiled coil</keyword>
<protein>
    <submittedName>
        <fullName evidence="2">Uncharacterized protein</fullName>
    </submittedName>
</protein>
<sequence>MSTKRQNQKEKQKNMPTIIEHNILVADIPKMVSSEVVDNQKQFQNDFSKLKNENYVLEREFNFEQIEQFTQFNNNSLMDNNYPSKLIDLTLQRDCKKIQKQNVQTKQINDFQQLQEIQNPNQLERKITSKQSKEAKSQNILNEEIKNFEERIVKYTSEVNQEIKLIPKLSEEWKKKFTFIKKKK</sequence>
<dbReference type="AlphaFoldDB" id="A0A8S1PYU1"/>
<proteinExistence type="predicted"/>
<name>A0A8S1PYU1_9CILI</name>
<keyword evidence="3" id="KW-1185">Reference proteome</keyword>
<evidence type="ECO:0000313" key="2">
    <source>
        <dbReference type="EMBL" id="CAD8107728.1"/>
    </source>
</evidence>
<dbReference type="Proteomes" id="UP000692954">
    <property type="component" value="Unassembled WGS sequence"/>
</dbReference>
<gene>
    <name evidence="2" type="ORF">PSON_ATCC_30995.1.T0890160</name>
</gene>
<feature type="coiled-coil region" evidence="1">
    <location>
        <begin position="138"/>
        <end position="165"/>
    </location>
</feature>
<organism evidence="2 3">
    <name type="scientific">Paramecium sonneborni</name>
    <dbReference type="NCBI Taxonomy" id="65129"/>
    <lineage>
        <taxon>Eukaryota</taxon>
        <taxon>Sar</taxon>
        <taxon>Alveolata</taxon>
        <taxon>Ciliophora</taxon>
        <taxon>Intramacronucleata</taxon>
        <taxon>Oligohymenophorea</taxon>
        <taxon>Peniculida</taxon>
        <taxon>Parameciidae</taxon>
        <taxon>Paramecium</taxon>
    </lineage>
</organism>
<evidence type="ECO:0000256" key="1">
    <source>
        <dbReference type="SAM" id="Coils"/>
    </source>
</evidence>
<dbReference type="EMBL" id="CAJJDN010000089">
    <property type="protein sequence ID" value="CAD8107728.1"/>
    <property type="molecule type" value="Genomic_DNA"/>
</dbReference>
<evidence type="ECO:0000313" key="3">
    <source>
        <dbReference type="Proteomes" id="UP000692954"/>
    </source>
</evidence>
<reference evidence="2" key="1">
    <citation type="submission" date="2021-01" db="EMBL/GenBank/DDBJ databases">
        <authorList>
            <consortium name="Genoscope - CEA"/>
            <person name="William W."/>
        </authorList>
    </citation>
    <scope>NUCLEOTIDE SEQUENCE</scope>
</reference>
<accession>A0A8S1PYU1</accession>
<comment type="caution">
    <text evidence="2">The sequence shown here is derived from an EMBL/GenBank/DDBJ whole genome shotgun (WGS) entry which is preliminary data.</text>
</comment>